<comment type="catalytic activity">
    <reaction evidence="1 11">
        <text>1-(5-phospho-beta-D-ribosyl)-5'-AMP + H2O = 1-(5-phospho-beta-D-ribosyl)-5-[(5-phospho-beta-D-ribosylamino)methylideneamino]imidazole-4-carboxamide</text>
        <dbReference type="Rhea" id="RHEA:20049"/>
        <dbReference type="ChEBI" id="CHEBI:15377"/>
        <dbReference type="ChEBI" id="CHEBI:58435"/>
        <dbReference type="ChEBI" id="CHEBI:59457"/>
        <dbReference type="EC" id="3.5.4.19"/>
    </reaction>
</comment>
<dbReference type="InterPro" id="IPR038019">
    <property type="entry name" value="PRib_AMP_CycHydrolase_sf"/>
</dbReference>
<name>A0A9D2F9H2_9ENTE</name>
<evidence type="ECO:0000313" key="13">
    <source>
        <dbReference type="EMBL" id="HIZ54428.1"/>
    </source>
</evidence>
<evidence type="ECO:0000256" key="7">
    <source>
        <dbReference type="ARBA" id="ARBA00022490"/>
    </source>
</evidence>
<evidence type="ECO:0000256" key="4">
    <source>
        <dbReference type="ARBA" id="ARBA00005204"/>
    </source>
</evidence>
<reference evidence="13" key="1">
    <citation type="journal article" date="2021" name="PeerJ">
        <title>Extensive microbial diversity within the chicken gut microbiome revealed by metagenomics and culture.</title>
        <authorList>
            <person name="Gilroy R."/>
            <person name="Ravi A."/>
            <person name="Getino M."/>
            <person name="Pursley I."/>
            <person name="Horton D.L."/>
            <person name="Alikhan N.F."/>
            <person name="Baker D."/>
            <person name="Gharbi K."/>
            <person name="Hall N."/>
            <person name="Watson M."/>
            <person name="Adriaenssens E.M."/>
            <person name="Foster-Nyarko E."/>
            <person name="Jarju S."/>
            <person name="Secka A."/>
            <person name="Antonio M."/>
            <person name="Oren A."/>
            <person name="Chaudhuri R.R."/>
            <person name="La Ragione R."/>
            <person name="Hildebrand F."/>
            <person name="Pallen M.J."/>
        </authorList>
    </citation>
    <scope>NUCLEOTIDE SEQUENCE</scope>
    <source>
        <strain evidence="13">CHK172-16539</strain>
    </source>
</reference>
<evidence type="ECO:0000256" key="1">
    <source>
        <dbReference type="ARBA" id="ARBA00000024"/>
    </source>
</evidence>
<evidence type="ECO:0000256" key="11">
    <source>
        <dbReference type="HAMAP-Rule" id="MF_01021"/>
    </source>
</evidence>
<dbReference type="EC" id="3.5.4.19" evidence="11"/>
<dbReference type="InterPro" id="IPR002496">
    <property type="entry name" value="PRib_AMP_CycHydrolase_dom"/>
</dbReference>
<dbReference type="PANTHER" id="PTHR42945">
    <property type="entry name" value="HISTIDINE BIOSYNTHESIS BIFUNCTIONAL PROTEIN"/>
    <property type="match status" value="1"/>
</dbReference>
<keyword evidence="10 11" id="KW-0368">Histidine biosynthesis</keyword>
<comment type="cofactor">
    <cofactor evidence="11">
        <name>Mg(2+)</name>
        <dbReference type="ChEBI" id="CHEBI:18420"/>
    </cofactor>
    <text evidence="11">Binds 1 Mg(2+) ion per subunit.</text>
</comment>
<comment type="similarity">
    <text evidence="6">In the N-terminal section; belongs to the PRA-CH family.</text>
</comment>
<feature type="binding site" evidence="11">
    <location>
        <position position="72"/>
    </location>
    <ligand>
        <name>Mg(2+)</name>
        <dbReference type="ChEBI" id="CHEBI:18420"/>
    </ligand>
</feature>
<comment type="catalytic activity">
    <reaction evidence="2">
        <text>1-(5-phospho-beta-D-ribosyl)-ATP + H2O = 1-(5-phospho-beta-D-ribosyl)-5'-AMP + diphosphate + H(+)</text>
        <dbReference type="Rhea" id="RHEA:22828"/>
        <dbReference type="ChEBI" id="CHEBI:15377"/>
        <dbReference type="ChEBI" id="CHEBI:15378"/>
        <dbReference type="ChEBI" id="CHEBI:33019"/>
        <dbReference type="ChEBI" id="CHEBI:59457"/>
        <dbReference type="ChEBI" id="CHEBI:73183"/>
        <dbReference type="EC" id="3.6.1.31"/>
    </reaction>
</comment>
<feature type="domain" description="Phosphoribosyl-AMP cyclohydrolase" evidence="12">
    <location>
        <begin position="25"/>
        <end position="98"/>
    </location>
</feature>
<comment type="caution">
    <text evidence="13">The sequence shown here is derived from an EMBL/GenBank/DDBJ whole genome shotgun (WGS) entry which is preliminary data.</text>
</comment>
<keyword evidence="11" id="KW-0862">Zinc</keyword>
<comment type="subcellular location">
    <subcellularLocation>
        <location evidence="11">Cytoplasm</location>
    </subcellularLocation>
</comment>
<dbReference type="GO" id="GO:0000287">
    <property type="term" value="F:magnesium ion binding"/>
    <property type="evidence" value="ECO:0007669"/>
    <property type="project" value="UniProtKB-UniRule"/>
</dbReference>
<comment type="pathway">
    <text evidence="3 11">Amino-acid biosynthesis; L-histidine biosynthesis; L-histidine from 5-phospho-alpha-D-ribose 1-diphosphate: step 3/9.</text>
</comment>
<evidence type="ECO:0000313" key="14">
    <source>
        <dbReference type="Proteomes" id="UP000824063"/>
    </source>
</evidence>
<dbReference type="Gene3D" id="3.10.20.810">
    <property type="entry name" value="Phosphoribosyl-AMP cyclohydrolase"/>
    <property type="match status" value="1"/>
</dbReference>
<dbReference type="SUPFAM" id="SSF141734">
    <property type="entry name" value="HisI-like"/>
    <property type="match status" value="1"/>
</dbReference>
<evidence type="ECO:0000259" key="12">
    <source>
        <dbReference type="Pfam" id="PF01502"/>
    </source>
</evidence>
<dbReference type="GO" id="GO:0004636">
    <property type="term" value="F:phosphoribosyl-ATP diphosphatase activity"/>
    <property type="evidence" value="ECO:0007669"/>
    <property type="project" value="UniProtKB-EC"/>
</dbReference>
<comment type="similarity">
    <text evidence="11">Belongs to the PRA-CH family.</text>
</comment>
<evidence type="ECO:0000256" key="6">
    <source>
        <dbReference type="ARBA" id="ARBA00008299"/>
    </source>
</evidence>
<keyword evidence="11" id="KW-0479">Metal-binding</keyword>
<reference evidence="13" key="2">
    <citation type="submission" date="2021-04" db="EMBL/GenBank/DDBJ databases">
        <authorList>
            <person name="Gilroy R."/>
        </authorList>
    </citation>
    <scope>NUCLEOTIDE SEQUENCE</scope>
    <source>
        <strain evidence="13">CHK172-16539</strain>
    </source>
</reference>
<dbReference type="NCBIfam" id="NF000768">
    <property type="entry name" value="PRK00051.1"/>
    <property type="match status" value="1"/>
</dbReference>
<comment type="similarity">
    <text evidence="5">In the C-terminal section; belongs to the PRA-PH family.</text>
</comment>
<dbReference type="PANTHER" id="PTHR42945:SF1">
    <property type="entry name" value="HISTIDINE BIOSYNTHESIS BIFUNCTIONAL PROTEIN HIS7"/>
    <property type="match status" value="1"/>
</dbReference>
<comment type="cofactor">
    <cofactor evidence="11">
        <name>Zn(2+)</name>
        <dbReference type="ChEBI" id="CHEBI:29105"/>
    </cofactor>
    <text evidence="11">Binds 1 zinc ion per subunit.</text>
</comment>
<dbReference type="GO" id="GO:0000105">
    <property type="term" value="P:L-histidine biosynthetic process"/>
    <property type="evidence" value="ECO:0007669"/>
    <property type="project" value="UniProtKB-UniRule"/>
</dbReference>
<keyword evidence="7 11" id="KW-0963">Cytoplasm</keyword>
<evidence type="ECO:0000256" key="8">
    <source>
        <dbReference type="ARBA" id="ARBA00022605"/>
    </source>
</evidence>
<dbReference type="GO" id="GO:0004635">
    <property type="term" value="F:phosphoribosyl-AMP cyclohydrolase activity"/>
    <property type="evidence" value="ECO:0007669"/>
    <property type="project" value="UniProtKB-UniRule"/>
</dbReference>
<dbReference type="FunFam" id="3.10.20.810:FF:000001">
    <property type="entry name" value="Histidine biosynthesis bifunctional protein HisIE"/>
    <property type="match status" value="1"/>
</dbReference>
<feature type="binding site" evidence="11">
    <location>
        <position position="89"/>
    </location>
    <ligand>
        <name>Zn(2+)</name>
        <dbReference type="ChEBI" id="CHEBI:29105"/>
        <note>ligand shared between dimeric partners</note>
    </ligand>
</feature>
<sequence length="108" mass="12356">MSKPNFSKGLIPAIITDYQTKEVLMLAYMNEESYEKMLATNRTWFYSRSRKELWNKGATSGHFQYVKSIYLDCDQDTLLIAVEQIGAACHTGAKTCFFEKIKEVTPNG</sequence>
<dbReference type="Proteomes" id="UP000824063">
    <property type="component" value="Unassembled WGS sequence"/>
</dbReference>
<evidence type="ECO:0000256" key="3">
    <source>
        <dbReference type="ARBA" id="ARBA00005169"/>
    </source>
</evidence>
<organism evidence="13 14">
    <name type="scientific">Candidatus Enterococcus avicola</name>
    <dbReference type="NCBI Taxonomy" id="2838561"/>
    <lineage>
        <taxon>Bacteria</taxon>
        <taxon>Bacillati</taxon>
        <taxon>Bacillota</taxon>
        <taxon>Bacilli</taxon>
        <taxon>Lactobacillales</taxon>
        <taxon>Enterococcaceae</taxon>
        <taxon>Enterococcus</taxon>
    </lineage>
</organism>
<comment type="subunit">
    <text evidence="11">Homodimer.</text>
</comment>
<dbReference type="GO" id="GO:0008270">
    <property type="term" value="F:zinc ion binding"/>
    <property type="evidence" value="ECO:0007669"/>
    <property type="project" value="UniProtKB-UniRule"/>
</dbReference>
<protein>
    <recommendedName>
        <fullName evidence="11">Phosphoribosyl-AMP cyclohydrolase</fullName>
        <shortName evidence="11">PRA-CH</shortName>
        <ecNumber evidence="11">3.5.4.19</ecNumber>
    </recommendedName>
</protein>
<evidence type="ECO:0000256" key="2">
    <source>
        <dbReference type="ARBA" id="ARBA00001460"/>
    </source>
</evidence>
<dbReference type="InterPro" id="IPR026660">
    <property type="entry name" value="PRA-CH"/>
</dbReference>
<gene>
    <name evidence="11 13" type="primary">hisI</name>
    <name evidence="13" type="ORF">IAA20_10870</name>
</gene>
<proteinExistence type="inferred from homology"/>
<comment type="pathway">
    <text evidence="4">Amino-acid biosynthesis; L-histidine biosynthesis; L-histidine from 5-phospho-alpha-D-ribose 1-diphosphate: step 2/9.</text>
</comment>
<dbReference type="EMBL" id="DXBN01000251">
    <property type="protein sequence ID" value="HIZ54428.1"/>
    <property type="molecule type" value="Genomic_DNA"/>
</dbReference>
<feature type="binding site" evidence="11">
    <location>
        <position position="74"/>
    </location>
    <ligand>
        <name>Mg(2+)</name>
        <dbReference type="ChEBI" id="CHEBI:18420"/>
    </ligand>
</feature>
<accession>A0A9D2F9H2</accession>
<dbReference type="Pfam" id="PF01502">
    <property type="entry name" value="PRA-CH"/>
    <property type="match status" value="1"/>
</dbReference>
<dbReference type="AlphaFoldDB" id="A0A9D2F9H2"/>
<feature type="binding site" evidence="11">
    <location>
        <position position="76"/>
    </location>
    <ligand>
        <name>Mg(2+)</name>
        <dbReference type="ChEBI" id="CHEBI:18420"/>
    </ligand>
</feature>
<feature type="binding site" evidence="11">
    <location>
        <position position="96"/>
    </location>
    <ligand>
        <name>Zn(2+)</name>
        <dbReference type="ChEBI" id="CHEBI:29105"/>
        <note>ligand shared between dimeric partners</note>
    </ligand>
</feature>
<evidence type="ECO:0000256" key="5">
    <source>
        <dbReference type="ARBA" id="ARBA00007731"/>
    </source>
</evidence>
<dbReference type="GO" id="GO:0005737">
    <property type="term" value="C:cytoplasm"/>
    <property type="evidence" value="ECO:0007669"/>
    <property type="project" value="UniProtKB-SubCell"/>
</dbReference>
<keyword evidence="11" id="KW-0460">Magnesium</keyword>
<comment type="function">
    <text evidence="11">Catalyzes the hydrolysis of the adenine ring of phosphoribosyl-AMP.</text>
</comment>
<evidence type="ECO:0000256" key="9">
    <source>
        <dbReference type="ARBA" id="ARBA00022801"/>
    </source>
</evidence>
<evidence type="ECO:0000256" key="10">
    <source>
        <dbReference type="ARBA" id="ARBA00023102"/>
    </source>
</evidence>
<keyword evidence="9 11" id="KW-0378">Hydrolase</keyword>
<keyword evidence="8 11" id="KW-0028">Amino-acid biosynthesis</keyword>
<dbReference type="HAMAP" id="MF_01021">
    <property type="entry name" value="HisI"/>
    <property type="match status" value="1"/>
</dbReference>
<feature type="binding site" evidence="11">
    <location>
        <position position="73"/>
    </location>
    <ligand>
        <name>Zn(2+)</name>
        <dbReference type="ChEBI" id="CHEBI:29105"/>
        <note>ligand shared between dimeric partners</note>
    </ligand>
</feature>